<keyword evidence="7 13" id="KW-0547">Nucleotide-binding</keyword>
<protein>
    <submittedName>
        <fullName evidence="16">Leucine-rich repeat receptor-like protein kinase</fullName>
    </submittedName>
</protein>
<keyword evidence="6" id="KW-0677">Repeat</keyword>
<evidence type="ECO:0000256" key="13">
    <source>
        <dbReference type="PROSITE-ProRule" id="PRU10141"/>
    </source>
</evidence>
<evidence type="ECO:0000256" key="14">
    <source>
        <dbReference type="SAM" id="Phobius"/>
    </source>
</evidence>
<dbReference type="SUPFAM" id="SSF52058">
    <property type="entry name" value="L domain-like"/>
    <property type="match status" value="1"/>
</dbReference>
<accession>A0A1P8DYV3</accession>
<dbReference type="InterPro" id="IPR050647">
    <property type="entry name" value="Plant_LRR-RLKs"/>
</dbReference>
<dbReference type="InterPro" id="IPR008271">
    <property type="entry name" value="Ser/Thr_kinase_AS"/>
</dbReference>
<keyword evidence="12" id="KW-0325">Glycoprotein</keyword>
<keyword evidence="11 14" id="KW-0472">Membrane</keyword>
<comment type="subcellular location">
    <subcellularLocation>
        <location evidence="1">Membrane</location>
        <topology evidence="1">Single-pass membrane protein</topology>
    </subcellularLocation>
</comment>
<dbReference type="GO" id="GO:0033612">
    <property type="term" value="F:receptor serine/threonine kinase binding"/>
    <property type="evidence" value="ECO:0007669"/>
    <property type="project" value="TreeGrafter"/>
</dbReference>
<evidence type="ECO:0000256" key="6">
    <source>
        <dbReference type="ARBA" id="ARBA00022737"/>
    </source>
</evidence>
<dbReference type="Gene3D" id="3.30.200.20">
    <property type="entry name" value="Phosphorylase Kinase, domain 1"/>
    <property type="match status" value="1"/>
</dbReference>
<dbReference type="SMART" id="SM00220">
    <property type="entry name" value="S_TKc"/>
    <property type="match status" value="1"/>
</dbReference>
<dbReference type="AlphaFoldDB" id="A0A1P8DYV3"/>
<dbReference type="InterPro" id="IPR001611">
    <property type="entry name" value="Leu-rich_rpt"/>
</dbReference>
<dbReference type="PROSITE" id="PS00108">
    <property type="entry name" value="PROTEIN_KINASE_ST"/>
    <property type="match status" value="1"/>
</dbReference>
<dbReference type="PROSITE" id="PS50011">
    <property type="entry name" value="PROTEIN_KINASE_DOM"/>
    <property type="match status" value="1"/>
</dbReference>
<sequence length="761" mass="82574">MAWNLRIGRIARFIVAVAVLSGFFLCCAVADNSPWYVDVGLRRDADALLAFKEGVEDPSGVLGAWNYLQSPCAWPGVECSSSARVVGVSLQSAMLKGAISFKLGDLSELEILNLSDNELSDTIPEQLCNCRRLVSLDLRRNSLVGPIPPGILSLLPNLVEFLASENKLSGSLDRLIEQRLAPENAPCASLKLLEFSSNLLTGALPGSLSSCSELVELHLASNYLVGGVPTEYGELENLQTLQVESNILDQPLPESLKGCVKLRTLKVADNFVPGEIPSEYAQLRELRDFDVARNRLVGRIPQKGRWVRRASSFRGNDGLCGSPLPPCKDEPRQGLAVTLGAWFWDPSSSQQTPSLRRSLITRSSSRRRSADARWGLGIAAGVVTGAVAATLLALLTRVALGLYSPRGDLTKPIIFNKKITPQMLAFLEKDDALAGCRLLGQGGNGKVYQVQLEDDLAVAIKCVSNATHDPESGETFDAKQIRAELETLGFIRHRNLVQLLAYIFKSDSHLLVYEFMPGGSLQDALEQMAAGNLTLSWPERHRILCGVAQGLAYLHNESLGSSIVHRDLKPANILLDENYEAKLGDFGLAAIVPLKATHATTNVLAGTIGFIAPEYHQTMRYSQKSDVFSYGVVMAQLVTARNPTDNFVVENGGSIGLWLSKALQENNGVDAIDPALQGSGYESEILLAMKIAVFCTNLDPQQRPKSTEVLKMLLQIRNPEPVFDAHNLSVDSADSDTPIMSVSSGPLRFAGSESTTMTSSY</sequence>
<evidence type="ECO:0000256" key="11">
    <source>
        <dbReference type="ARBA" id="ARBA00023136"/>
    </source>
</evidence>
<feature type="domain" description="Protein kinase" evidence="15">
    <location>
        <begin position="433"/>
        <end position="723"/>
    </location>
</feature>
<dbReference type="EMBL" id="KX159233">
    <property type="protein sequence ID" value="APU94837.1"/>
    <property type="molecule type" value="mRNA"/>
</dbReference>
<dbReference type="InterPro" id="IPR000719">
    <property type="entry name" value="Prot_kinase_dom"/>
</dbReference>
<evidence type="ECO:0000256" key="12">
    <source>
        <dbReference type="ARBA" id="ARBA00023180"/>
    </source>
</evidence>
<dbReference type="PANTHER" id="PTHR48056:SF75">
    <property type="entry name" value="LEUCINE-RICH REPEAT RECEPTOR-LIKE SERINE_THREONINE_TYROSINE-PROTEIN KINASE SOBIR1"/>
    <property type="match status" value="1"/>
</dbReference>
<feature type="transmembrane region" description="Helical" evidence="14">
    <location>
        <begin position="374"/>
        <end position="396"/>
    </location>
</feature>
<keyword evidence="3" id="KW-0433">Leucine-rich repeat</keyword>
<evidence type="ECO:0000256" key="10">
    <source>
        <dbReference type="ARBA" id="ARBA00022989"/>
    </source>
</evidence>
<dbReference type="FunFam" id="1.10.510.10:FF:000095">
    <property type="entry name" value="protein STRUBBELIG-RECEPTOR FAMILY 8"/>
    <property type="match status" value="1"/>
</dbReference>
<evidence type="ECO:0000256" key="8">
    <source>
        <dbReference type="ARBA" id="ARBA00022777"/>
    </source>
</evidence>
<evidence type="ECO:0000256" key="7">
    <source>
        <dbReference type="ARBA" id="ARBA00022741"/>
    </source>
</evidence>
<dbReference type="Gene3D" id="1.10.510.10">
    <property type="entry name" value="Transferase(Phosphotransferase) domain 1"/>
    <property type="match status" value="1"/>
</dbReference>
<dbReference type="Pfam" id="PF00069">
    <property type="entry name" value="Pkinase"/>
    <property type="match status" value="1"/>
</dbReference>
<dbReference type="Pfam" id="PF08263">
    <property type="entry name" value="LRRNT_2"/>
    <property type="match status" value="1"/>
</dbReference>
<dbReference type="Gene3D" id="3.80.10.10">
    <property type="entry name" value="Ribonuclease Inhibitor"/>
    <property type="match status" value="2"/>
</dbReference>
<keyword evidence="9 13" id="KW-0067">ATP-binding</keyword>
<dbReference type="FunFam" id="3.80.10.10:FF:000383">
    <property type="entry name" value="Leucine-rich repeat receptor protein kinase EMS1"/>
    <property type="match status" value="1"/>
</dbReference>
<organism evidence="16">
    <name type="scientific">Pohlia nutans</name>
    <dbReference type="NCBI Taxonomy" id="140635"/>
    <lineage>
        <taxon>Eukaryota</taxon>
        <taxon>Viridiplantae</taxon>
        <taxon>Streptophyta</taxon>
        <taxon>Embryophyta</taxon>
        <taxon>Bryophyta</taxon>
        <taxon>Bryophytina</taxon>
        <taxon>Bryopsida</taxon>
        <taxon>Bryidae</taxon>
        <taxon>Bryanae</taxon>
        <taxon>Bryales</taxon>
        <taxon>Mniaceae</taxon>
        <taxon>Pohlia</taxon>
    </lineage>
</organism>
<evidence type="ECO:0000256" key="1">
    <source>
        <dbReference type="ARBA" id="ARBA00004167"/>
    </source>
</evidence>
<dbReference type="PROSITE" id="PS00107">
    <property type="entry name" value="PROTEIN_KINASE_ATP"/>
    <property type="match status" value="1"/>
</dbReference>
<dbReference type="GO" id="GO:0004672">
    <property type="term" value="F:protein kinase activity"/>
    <property type="evidence" value="ECO:0007669"/>
    <property type="project" value="InterPro"/>
</dbReference>
<dbReference type="SUPFAM" id="SSF56112">
    <property type="entry name" value="Protein kinase-like (PK-like)"/>
    <property type="match status" value="1"/>
</dbReference>
<gene>
    <name evidence="16" type="primary">LRR-RLK9</name>
</gene>
<dbReference type="CDD" id="cd14066">
    <property type="entry name" value="STKc_IRAK"/>
    <property type="match status" value="1"/>
</dbReference>
<evidence type="ECO:0000256" key="5">
    <source>
        <dbReference type="ARBA" id="ARBA00022692"/>
    </source>
</evidence>
<evidence type="ECO:0000259" key="15">
    <source>
        <dbReference type="PROSITE" id="PS50011"/>
    </source>
</evidence>
<keyword evidence="16" id="KW-0675">Receptor</keyword>
<feature type="binding site" evidence="13">
    <location>
        <position position="461"/>
    </location>
    <ligand>
        <name>ATP</name>
        <dbReference type="ChEBI" id="CHEBI:30616"/>
    </ligand>
</feature>
<evidence type="ECO:0000256" key="2">
    <source>
        <dbReference type="ARBA" id="ARBA00008684"/>
    </source>
</evidence>
<keyword evidence="8 16" id="KW-0418">Kinase</keyword>
<dbReference type="PANTHER" id="PTHR48056">
    <property type="entry name" value="LRR RECEPTOR-LIKE SERINE/THREONINE-PROTEIN KINASE-RELATED"/>
    <property type="match status" value="1"/>
</dbReference>
<dbReference type="GO" id="GO:0016020">
    <property type="term" value="C:membrane"/>
    <property type="evidence" value="ECO:0007669"/>
    <property type="project" value="UniProtKB-SubCell"/>
</dbReference>
<keyword evidence="5 14" id="KW-0812">Transmembrane</keyword>
<keyword evidence="10 14" id="KW-1133">Transmembrane helix</keyword>
<comment type="similarity">
    <text evidence="2">Belongs to the protein kinase superfamily. Ser/Thr protein kinase family.</text>
</comment>
<evidence type="ECO:0000256" key="3">
    <source>
        <dbReference type="ARBA" id="ARBA00022614"/>
    </source>
</evidence>
<dbReference type="PROSITE" id="PS51450">
    <property type="entry name" value="LRR"/>
    <property type="match status" value="1"/>
</dbReference>
<dbReference type="InterPro" id="IPR011009">
    <property type="entry name" value="Kinase-like_dom_sf"/>
</dbReference>
<dbReference type="Pfam" id="PF00560">
    <property type="entry name" value="LRR_1"/>
    <property type="match status" value="2"/>
</dbReference>
<dbReference type="FunFam" id="3.80.10.10:FF:000129">
    <property type="entry name" value="Leucine-rich repeat receptor-like kinase"/>
    <property type="match status" value="1"/>
</dbReference>
<dbReference type="InterPro" id="IPR032675">
    <property type="entry name" value="LRR_dom_sf"/>
</dbReference>
<proteinExistence type="evidence at transcript level"/>
<keyword evidence="4" id="KW-0808">Transferase</keyword>
<evidence type="ECO:0000313" key="16">
    <source>
        <dbReference type="EMBL" id="APU94837.1"/>
    </source>
</evidence>
<evidence type="ECO:0000256" key="4">
    <source>
        <dbReference type="ARBA" id="ARBA00022679"/>
    </source>
</evidence>
<dbReference type="InterPro" id="IPR017441">
    <property type="entry name" value="Protein_kinase_ATP_BS"/>
</dbReference>
<name>A0A1P8DYV3_9BRYO</name>
<dbReference type="InterPro" id="IPR013210">
    <property type="entry name" value="LRR_N_plant-typ"/>
</dbReference>
<dbReference type="GO" id="GO:0005524">
    <property type="term" value="F:ATP binding"/>
    <property type="evidence" value="ECO:0007669"/>
    <property type="project" value="UniProtKB-UniRule"/>
</dbReference>
<reference evidence="16" key="1">
    <citation type="submission" date="2016-04" db="EMBL/GenBank/DDBJ databases">
        <authorList>
            <person name="Evans L.H."/>
            <person name="Alamgir A."/>
            <person name="Owens N."/>
            <person name="Weber N.D."/>
            <person name="Virtaneva K."/>
            <person name="Barbian K."/>
            <person name="Babar A."/>
            <person name="Rosenke K."/>
        </authorList>
    </citation>
    <scope>NUCLEOTIDE SEQUENCE</scope>
    <source>
        <strain evidence="16">Antarctic moss No.L</strain>
    </source>
</reference>
<evidence type="ECO:0000256" key="9">
    <source>
        <dbReference type="ARBA" id="ARBA00022840"/>
    </source>
</evidence>